<dbReference type="InterPro" id="IPR000757">
    <property type="entry name" value="Beta-glucanase-like"/>
</dbReference>
<feature type="domain" description="GH16" evidence="3">
    <location>
        <begin position="229"/>
        <end position="499"/>
    </location>
</feature>
<evidence type="ECO:0000256" key="2">
    <source>
        <dbReference type="SAM" id="SignalP"/>
    </source>
</evidence>
<dbReference type="AlphaFoldDB" id="A0A7X0H6D5"/>
<dbReference type="GO" id="GO:0005975">
    <property type="term" value="P:carbohydrate metabolic process"/>
    <property type="evidence" value="ECO:0007669"/>
    <property type="project" value="InterPro"/>
</dbReference>
<dbReference type="EMBL" id="JACHGY010000001">
    <property type="protein sequence ID" value="MBB6430069.1"/>
    <property type="molecule type" value="Genomic_DNA"/>
</dbReference>
<evidence type="ECO:0000259" key="3">
    <source>
        <dbReference type="PROSITE" id="PS51762"/>
    </source>
</evidence>
<dbReference type="Pfam" id="PF00722">
    <property type="entry name" value="Glyco_hydro_16"/>
    <property type="match status" value="1"/>
</dbReference>
<keyword evidence="5" id="KW-1185">Reference proteome</keyword>
<accession>A0A7X0H6D5</accession>
<keyword evidence="2" id="KW-0732">Signal</keyword>
<feature type="signal peptide" evidence="2">
    <location>
        <begin position="1"/>
        <end position="24"/>
    </location>
</feature>
<evidence type="ECO:0000313" key="5">
    <source>
        <dbReference type="Proteomes" id="UP000541810"/>
    </source>
</evidence>
<dbReference type="InterPro" id="IPR013320">
    <property type="entry name" value="ConA-like_dom_sf"/>
</dbReference>
<organism evidence="4 5">
    <name type="scientific">Algisphaera agarilytica</name>
    <dbReference type="NCBI Taxonomy" id="1385975"/>
    <lineage>
        <taxon>Bacteria</taxon>
        <taxon>Pseudomonadati</taxon>
        <taxon>Planctomycetota</taxon>
        <taxon>Phycisphaerae</taxon>
        <taxon>Phycisphaerales</taxon>
        <taxon>Phycisphaeraceae</taxon>
        <taxon>Algisphaera</taxon>
    </lineage>
</organism>
<dbReference type="GO" id="GO:0004553">
    <property type="term" value="F:hydrolase activity, hydrolyzing O-glycosyl compounds"/>
    <property type="evidence" value="ECO:0007669"/>
    <property type="project" value="InterPro"/>
</dbReference>
<proteinExistence type="inferred from homology"/>
<dbReference type="Gene3D" id="2.60.120.200">
    <property type="match status" value="1"/>
</dbReference>
<dbReference type="RefSeq" id="WP_184677608.1">
    <property type="nucleotide sequence ID" value="NZ_JACHGY010000001.1"/>
</dbReference>
<evidence type="ECO:0000256" key="1">
    <source>
        <dbReference type="ARBA" id="ARBA00006865"/>
    </source>
</evidence>
<sequence>MVKYFISSVLAFFCVASLSATTLADDTTHAPNSNGLIVWLDASQPDTLKTDNNGRVVEWHSRSPAKVKARAAADSAPRLVGDAFGEGRPALRFEGQHWFDTDALAQGPGSLTIFIVFKRDADLAGGSRWQRLLSAHDGQSKNDTKGKSVFRDTNGTADAMRARIFTASLSGRHRGPLTLGRNQLSGNERLQGDIAEILIYDRGFLVDEQFADVQNYLAAKWGVVEDPRDDWTRARPLGETPERITDKLPLSDQNNEGNWKRYPKMTDAFDGKRLNAKKWHDHNPNWYGRVPALFLPSNVEVADGELHLTMRYDPDYPKVTQYRDSLYENYSSASVRSVEPVLYGYFEIESKAMDSAGSSAWWFSSSMRNAQGKTSRTEIDVFELGGKAIGHEYNYNMNAHIFETPEDGKNHWNKGGKWKAPFRFADDYHVFGLEWTPEHIKYYVNGVLVRRMPNTHWHTPQYMLFDSETMTNWLGWPEPEDLPSTFSIRYVRAWKNAGTYKPALEKPWRPHRTGETDVTRFIRQYEKDLGLD</sequence>
<dbReference type="InterPro" id="IPR050546">
    <property type="entry name" value="Glycosyl_Hydrlase_16"/>
</dbReference>
<comment type="caution">
    <text evidence="4">The sequence shown here is derived from an EMBL/GenBank/DDBJ whole genome shotgun (WGS) entry which is preliminary data.</text>
</comment>
<dbReference type="PANTHER" id="PTHR10963:SF55">
    <property type="entry name" value="GLYCOSIDE HYDROLASE FAMILY 16 PROTEIN"/>
    <property type="match status" value="1"/>
</dbReference>
<reference evidence="4 5" key="1">
    <citation type="submission" date="2020-08" db="EMBL/GenBank/DDBJ databases">
        <title>Genomic Encyclopedia of Type Strains, Phase IV (KMG-IV): sequencing the most valuable type-strain genomes for metagenomic binning, comparative biology and taxonomic classification.</title>
        <authorList>
            <person name="Goeker M."/>
        </authorList>
    </citation>
    <scope>NUCLEOTIDE SEQUENCE [LARGE SCALE GENOMIC DNA]</scope>
    <source>
        <strain evidence="4 5">DSM 103725</strain>
    </source>
</reference>
<name>A0A7X0H6D5_9BACT</name>
<dbReference type="PANTHER" id="PTHR10963">
    <property type="entry name" value="GLYCOSYL HYDROLASE-RELATED"/>
    <property type="match status" value="1"/>
</dbReference>
<gene>
    <name evidence="4" type="ORF">HNQ40_001875</name>
</gene>
<protein>
    <submittedName>
        <fullName evidence="4">Beta-glucanase (GH16 family)</fullName>
    </submittedName>
</protein>
<comment type="similarity">
    <text evidence="1">Belongs to the glycosyl hydrolase 16 family.</text>
</comment>
<feature type="chain" id="PRO_5030862376" evidence="2">
    <location>
        <begin position="25"/>
        <end position="532"/>
    </location>
</feature>
<evidence type="ECO:0000313" key="4">
    <source>
        <dbReference type="EMBL" id="MBB6430069.1"/>
    </source>
</evidence>
<dbReference type="SUPFAM" id="SSF49899">
    <property type="entry name" value="Concanavalin A-like lectins/glucanases"/>
    <property type="match status" value="1"/>
</dbReference>
<dbReference type="PROSITE" id="PS51762">
    <property type="entry name" value="GH16_2"/>
    <property type="match status" value="1"/>
</dbReference>
<dbReference type="Proteomes" id="UP000541810">
    <property type="component" value="Unassembled WGS sequence"/>
</dbReference>